<accession>A0AAJ0CWP5</accession>
<protein>
    <recommendedName>
        <fullName evidence="3">Fe2OG dioxygenase domain-containing protein</fullName>
    </recommendedName>
</protein>
<comment type="caution">
    <text evidence="4">The sequence shown here is derived from an EMBL/GenBank/DDBJ whole genome shotgun (WGS) entry which is preliminary data.</text>
</comment>
<organism evidence="4 5">
    <name type="scientific">Conoideocrella luteorostrata</name>
    <dbReference type="NCBI Taxonomy" id="1105319"/>
    <lineage>
        <taxon>Eukaryota</taxon>
        <taxon>Fungi</taxon>
        <taxon>Dikarya</taxon>
        <taxon>Ascomycota</taxon>
        <taxon>Pezizomycotina</taxon>
        <taxon>Sordariomycetes</taxon>
        <taxon>Hypocreomycetidae</taxon>
        <taxon>Hypocreales</taxon>
        <taxon>Clavicipitaceae</taxon>
        <taxon>Conoideocrella</taxon>
    </lineage>
</organism>
<proteinExistence type="inferred from homology"/>
<dbReference type="Pfam" id="PF00857">
    <property type="entry name" value="Isochorismatase"/>
    <property type="match status" value="1"/>
</dbReference>
<comment type="similarity">
    <text evidence="1">Belongs to the isochorismatase family.</text>
</comment>
<dbReference type="InterPro" id="IPR037151">
    <property type="entry name" value="AlkB-like_sf"/>
</dbReference>
<evidence type="ECO:0000259" key="3">
    <source>
        <dbReference type="PROSITE" id="PS51471"/>
    </source>
</evidence>
<dbReference type="EMBL" id="JASWJB010000024">
    <property type="protein sequence ID" value="KAK2609338.1"/>
    <property type="molecule type" value="Genomic_DNA"/>
</dbReference>
<dbReference type="Pfam" id="PF13532">
    <property type="entry name" value="2OG-FeII_Oxy_2"/>
    <property type="match status" value="1"/>
</dbReference>
<dbReference type="CDD" id="cd00299">
    <property type="entry name" value="GST_C_family"/>
    <property type="match status" value="1"/>
</dbReference>
<dbReference type="InterPro" id="IPR032854">
    <property type="entry name" value="ALKBH3"/>
</dbReference>
<dbReference type="GO" id="GO:0006307">
    <property type="term" value="P:DNA alkylation repair"/>
    <property type="evidence" value="ECO:0007669"/>
    <property type="project" value="InterPro"/>
</dbReference>
<dbReference type="InterPro" id="IPR027450">
    <property type="entry name" value="AlkB-like"/>
</dbReference>
<evidence type="ECO:0000313" key="4">
    <source>
        <dbReference type="EMBL" id="KAK2609338.1"/>
    </source>
</evidence>
<name>A0AAJ0CWP5_9HYPO</name>
<dbReference type="Proteomes" id="UP001251528">
    <property type="component" value="Unassembled WGS sequence"/>
</dbReference>
<dbReference type="GO" id="GO:0051213">
    <property type="term" value="F:dioxygenase activity"/>
    <property type="evidence" value="ECO:0007669"/>
    <property type="project" value="InterPro"/>
</dbReference>
<dbReference type="Gene3D" id="1.20.1050.10">
    <property type="match status" value="1"/>
</dbReference>
<gene>
    <name evidence="4" type="ORF">QQS21_002119</name>
</gene>
<dbReference type="Gene3D" id="2.60.120.590">
    <property type="entry name" value="Alpha-ketoglutarate-dependent dioxygenase AlkB-like"/>
    <property type="match status" value="1"/>
</dbReference>
<dbReference type="Pfam" id="PF24470">
    <property type="entry name" value="Thiored_Isochorism"/>
    <property type="match status" value="1"/>
</dbReference>
<dbReference type="SUPFAM" id="SSF51197">
    <property type="entry name" value="Clavaminate synthase-like"/>
    <property type="match status" value="1"/>
</dbReference>
<reference evidence="4" key="1">
    <citation type="submission" date="2023-06" db="EMBL/GenBank/DDBJ databases">
        <title>Conoideocrella luteorostrata (Hypocreales: Clavicipitaceae), a potential biocontrol fungus for elongate hemlock scale in United States Christmas tree production areas.</title>
        <authorList>
            <person name="Barrett H."/>
            <person name="Lovett B."/>
            <person name="Macias A.M."/>
            <person name="Stajich J.E."/>
            <person name="Kasson M.T."/>
        </authorList>
    </citation>
    <scope>NUCLEOTIDE SEQUENCE</scope>
    <source>
        <strain evidence="4">ARSEF 14590</strain>
    </source>
</reference>
<dbReference type="SUPFAM" id="SSF52499">
    <property type="entry name" value="Isochorismatase-like hydrolases"/>
    <property type="match status" value="1"/>
</dbReference>
<dbReference type="PROSITE" id="PS51471">
    <property type="entry name" value="FE2OG_OXY"/>
    <property type="match status" value="1"/>
</dbReference>
<dbReference type="CDD" id="cd00431">
    <property type="entry name" value="cysteine_hydrolases"/>
    <property type="match status" value="1"/>
</dbReference>
<dbReference type="InterPro" id="IPR000868">
    <property type="entry name" value="Isochorismatase-like_dom"/>
</dbReference>
<evidence type="ECO:0000256" key="1">
    <source>
        <dbReference type="ARBA" id="ARBA00006336"/>
    </source>
</evidence>
<dbReference type="PANTHER" id="PTHR31212">
    <property type="entry name" value="ALPHA-KETOGLUTARATE-DEPENDENT DIOXYGENASE ALKB HOMOLOG 3"/>
    <property type="match status" value="1"/>
</dbReference>
<dbReference type="InterPro" id="IPR005123">
    <property type="entry name" value="Oxoglu/Fe-dep_dioxygenase_dom"/>
</dbReference>
<dbReference type="PANTHER" id="PTHR31212:SF5">
    <property type="entry name" value="ISOCHORISMATASE FAMILY PROTEIN FAMILY (AFU_ORTHOLOGUE AFUA_3G14500)"/>
    <property type="match status" value="1"/>
</dbReference>
<keyword evidence="5" id="KW-1185">Reference proteome</keyword>
<feature type="region of interest" description="Disordered" evidence="2">
    <location>
        <begin position="302"/>
        <end position="321"/>
    </location>
</feature>
<evidence type="ECO:0000256" key="2">
    <source>
        <dbReference type="SAM" id="MobiDB-lite"/>
    </source>
</evidence>
<dbReference type="AlphaFoldDB" id="A0AAJ0CWP5"/>
<dbReference type="InterPro" id="IPR057088">
    <property type="entry name" value="GLRG_09195_Thiored"/>
</dbReference>
<dbReference type="InterPro" id="IPR036380">
    <property type="entry name" value="Isochorismatase-like_sf"/>
</dbReference>
<dbReference type="SUPFAM" id="SSF47616">
    <property type="entry name" value="GST C-terminal domain-like"/>
    <property type="match status" value="1"/>
</dbReference>
<feature type="region of interest" description="Disordered" evidence="2">
    <location>
        <begin position="241"/>
        <end position="272"/>
    </location>
</feature>
<feature type="compositionally biased region" description="Basic and acidic residues" evidence="2">
    <location>
        <begin position="530"/>
        <end position="539"/>
    </location>
</feature>
<feature type="domain" description="Fe2OG dioxygenase" evidence="3">
    <location>
        <begin position="480"/>
        <end position="606"/>
    </location>
</feature>
<feature type="region of interest" description="Disordered" evidence="2">
    <location>
        <begin position="527"/>
        <end position="554"/>
    </location>
</feature>
<dbReference type="Gene3D" id="3.40.50.850">
    <property type="entry name" value="Isochorismatase-like"/>
    <property type="match status" value="1"/>
</dbReference>
<sequence length="869" mass="94151">MFPFDQAQLPQLTARKALILVDFQNDFLEDSGALQATDPEGFINRAVRLVNEFRGSGDVVWVQSQFDKPVPADTESIIVSDATVMSSGHGSGRGRNTAPVPWANPNEPPDEEAFLSQPEPACVKASSWGAKMSSNVETAVNKGDAVLTKSHYSAFNGTHLLRSLRANMVMEVFICGSMANIGVYATVLDAAGHGMSITVVEDCCGYRKEQRRLAAVKNLIELTGCEIASAEEVVENLQSSSAATTPAAGRSTPKTIPVAASTTASTERRQTANDIVTSLAGLRLNAESPKTVAGEGAATFKAEQADSQNAQPKHQEADGNDKKLGVAANEEPKSGESIHNEDAVAAMRRIDNAFAIPDTNATSPRTTKMTSKESVIEVRSAEDKILQGGLCEGDTDIIGNVLPDDLVQNAFDLLQNEIQWQRMLHQGGEVPRLVAVQGEVADDGSMPVYRHPSDESPPLLPFSPTVSAIKAATERHLGHPLNHVLIQFYRDGKDYISEHSDKTIDVVKGSYIANVSLGAERTMVFRTKRLGKDPSRTEDSPPSGDATKRQVQRAQLPHNSLCRMGLKTNMKWLHSIRQDKRSDREKTPAELAFKGGRISLTFRQIGTFLDADEKLIWGQGATGKTRVAARPVINGQGPEAIDMLKAFGAENNSSVFDWEARYGQGFDVLHISSSPRFFASADTIANMRIWLMLAEHGVSYAKGSIAPSPDAKSASDACIAADTPIRFVDNDIARSIVDGDVAIMLYLDAAYGQPSVQASKANLATRFSRFQRAIKLANLWKHLDKSANLSEALLQELAIWDGYAAEATFIAKSGAPCIADFAVWPVVHAIVENYGAEALEELKNLKKYYGRIASLENTKKVVGRLDDSD</sequence>
<evidence type="ECO:0000313" key="5">
    <source>
        <dbReference type="Proteomes" id="UP001251528"/>
    </source>
</evidence>
<dbReference type="InterPro" id="IPR036282">
    <property type="entry name" value="Glutathione-S-Trfase_C_sf"/>
</dbReference>